<dbReference type="InterPro" id="IPR018247">
    <property type="entry name" value="EF_Hand_1_Ca_BS"/>
</dbReference>
<evidence type="ECO:0000259" key="3">
    <source>
        <dbReference type="PROSITE" id="PS50222"/>
    </source>
</evidence>
<dbReference type="GO" id="GO:0005509">
    <property type="term" value="F:calcium ion binding"/>
    <property type="evidence" value="ECO:0007669"/>
    <property type="project" value="InterPro"/>
</dbReference>
<evidence type="ECO:0000313" key="5">
    <source>
        <dbReference type="Proteomes" id="UP000678393"/>
    </source>
</evidence>
<dbReference type="InterPro" id="IPR050230">
    <property type="entry name" value="CALM/Myosin/TropC-like"/>
</dbReference>
<dbReference type="GO" id="GO:0016460">
    <property type="term" value="C:myosin II complex"/>
    <property type="evidence" value="ECO:0007669"/>
    <property type="project" value="TreeGrafter"/>
</dbReference>
<dbReference type="InterPro" id="IPR002048">
    <property type="entry name" value="EF_hand_dom"/>
</dbReference>
<gene>
    <name evidence="4" type="ORF">CUNI_LOCUS1349</name>
</gene>
<dbReference type="EMBL" id="CAJHNH020000165">
    <property type="protein sequence ID" value="CAG5115791.1"/>
    <property type="molecule type" value="Genomic_DNA"/>
</dbReference>
<accession>A0A8S3YK19</accession>
<dbReference type="PANTHER" id="PTHR23048">
    <property type="entry name" value="MYOSIN LIGHT CHAIN 1, 3"/>
    <property type="match status" value="1"/>
</dbReference>
<dbReference type="OrthoDB" id="26525at2759"/>
<keyword evidence="2" id="KW-0106">Calcium</keyword>
<dbReference type="Proteomes" id="UP000678393">
    <property type="component" value="Unassembled WGS sequence"/>
</dbReference>
<reference evidence="4" key="1">
    <citation type="submission" date="2021-04" db="EMBL/GenBank/DDBJ databases">
        <authorList>
            <consortium name="Molecular Ecology Group"/>
        </authorList>
    </citation>
    <scope>NUCLEOTIDE SEQUENCE</scope>
</reference>
<protein>
    <recommendedName>
        <fullName evidence="3">EF-hand domain-containing protein</fullName>
    </recommendedName>
</protein>
<dbReference type="CDD" id="cd00051">
    <property type="entry name" value="EFh"/>
    <property type="match status" value="2"/>
</dbReference>
<feature type="domain" description="EF-hand" evidence="3">
    <location>
        <begin position="7"/>
        <end position="42"/>
    </location>
</feature>
<evidence type="ECO:0000256" key="1">
    <source>
        <dbReference type="ARBA" id="ARBA00022737"/>
    </source>
</evidence>
<evidence type="ECO:0000256" key="2">
    <source>
        <dbReference type="ARBA" id="ARBA00022837"/>
    </source>
</evidence>
<evidence type="ECO:0000313" key="4">
    <source>
        <dbReference type="EMBL" id="CAG5115791.1"/>
    </source>
</evidence>
<organism evidence="4 5">
    <name type="scientific">Candidula unifasciata</name>
    <dbReference type="NCBI Taxonomy" id="100452"/>
    <lineage>
        <taxon>Eukaryota</taxon>
        <taxon>Metazoa</taxon>
        <taxon>Spiralia</taxon>
        <taxon>Lophotrochozoa</taxon>
        <taxon>Mollusca</taxon>
        <taxon>Gastropoda</taxon>
        <taxon>Heterobranchia</taxon>
        <taxon>Euthyneura</taxon>
        <taxon>Panpulmonata</taxon>
        <taxon>Eupulmonata</taxon>
        <taxon>Stylommatophora</taxon>
        <taxon>Helicina</taxon>
        <taxon>Helicoidea</taxon>
        <taxon>Geomitridae</taxon>
        <taxon>Candidula</taxon>
    </lineage>
</organism>
<keyword evidence="1" id="KW-0677">Repeat</keyword>
<dbReference type="FunFam" id="1.10.238.10:FF:000003">
    <property type="entry name" value="Calmodulin A"/>
    <property type="match status" value="1"/>
</dbReference>
<dbReference type="InterPro" id="IPR011992">
    <property type="entry name" value="EF-hand-dom_pair"/>
</dbReference>
<feature type="domain" description="EF-hand" evidence="3">
    <location>
        <begin position="43"/>
        <end position="78"/>
    </location>
</feature>
<dbReference type="AlphaFoldDB" id="A0A8S3YK19"/>
<dbReference type="Gene3D" id="1.10.238.10">
    <property type="entry name" value="EF-hand"/>
    <property type="match status" value="2"/>
</dbReference>
<comment type="caution">
    <text evidence="4">The sequence shown here is derived from an EMBL/GenBank/DDBJ whole genome shotgun (WGS) entry which is preliminary data.</text>
</comment>
<dbReference type="SUPFAM" id="SSF47473">
    <property type="entry name" value="EF-hand"/>
    <property type="match status" value="1"/>
</dbReference>
<dbReference type="PROSITE" id="PS50222">
    <property type="entry name" value="EF_HAND_2"/>
    <property type="match status" value="4"/>
</dbReference>
<proteinExistence type="predicted"/>
<dbReference type="PANTHER" id="PTHR23048:SF0">
    <property type="entry name" value="CALMODULIN LIKE 3"/>
    <property type="match status" value="1"/>
</dbReference>
<feature type="domain" description="EF-hand" evidence="3">
    <location>
        <begin position="118"/>
        <end position="151"/>
    </location>
</feature>
<sequence>MPQLTEQNKKDLEAAFKIFDINADGTISKNELATVMQKLGQNPTNAEIEELIKSMDCNENGRIEYREFCDRMSKRGIKTQEEECNEVRAAFSFIDRDKNGFITAPELKIIVTNFGERMTDEEADAMIAKADTNGDGRINYVEFAKIMTKKQ</sequence>
<dbReference type="Pfam" id="PF13499">
    <property type="entry name" value="EF-hand_7"/>
    <property type="match status" value="2"/>
</dbReference>
<name>A0A8S3YK19_9EUPU</name>
<dbReference type="SMART" id="SM00054">
    <property type="entry name" value="EFh"/>
    <property type="match status" value="4"/>
</dbReference>
<keyword evidence="5" id="KW-1185">Reference proteome</keyword>
<dbReference type="PROSITE" id="PS00018">
    <property type="entry name" value="EF_HAND_1"/>
    <property type="match status" value="4"/>
</dbReference>
<feature type="domain" description="EF-hand" evidence="3">
    <location>
        <begin position="82"/>
        <end position="117"/>
    </location>
</feature>